<evidence type="ECO:0000313" key="2">
    <source>
        <dbReference type="EMBL" id="MCI36212.1"/>
    </source>
</evidence>
<organism evidence="2 3">
    <name type="scientific">Trifolium medium</name>
    <dbReference type="NCBI Taxonomy" id="97028"/>
    <lineage>
        <taxon>Eukaryota</taxon>
        <taxon>Viridiplantae</taxon>
        <taxon>Streptophyta</taxon>
        <taxon>Embryophyta</taxon>
        <taxon>Tracheophyta</taxon>
        <taxon>Spermatophyta</taxon>
        <taxon>Magnoliopsida</taxon>
        <taxon>eudicotyledons</taxon>
        <taxon>Gunneridae</taxon>
        <taxon>Pentapetalae</taxon>
        <taxon>rosids</taxon>
        <taxon>fabids</taxon>
        <taxon>Fabales</taxon>
        <taxon>Fabaceae</taxon>
        <taxon>Papilionoideae</taxon>
        <taxon>50 kb inversion clade</taxon>
        <taxon>NPAAA clade</taxon>
        <taxon>Hologalegina</taxon>
        <taxon>IRL clade</taxon>
        <taxon>Trifolieae</taxon>
        <taxon>Trifolium</taxon>
    </lineage>
</organism>
<feature type="region of interest" description="Disordered" evidence="1">
    <location>
        <begin position="1"/>
        <end position="122"/>
    </location>
</feature>
<keyword evidence="3" id="KW-1185">Reference proteome</keyword>
<proteinExistence type="predicted"/>
<dbReference type="EMBL" id="LXQA010231615">
    <property type="protein sequence ID" value="MCI36212.1"/>
    <property type="molecule type" value="Genomic_DNA"/>
</dbReference>
<comment type="caution">
    <text evidence="2">The sequence shown here is derived from an EMBL/GenBank/DDBJ whole genome shotgun (WGS) entry which is preliminary data.</text>
</comment>
<dbReference type="AlphaFoldDB" id="A0A392RJ75"/>
<protein>
    <submittedName>
        <fullName evidence="2">Uncharacterized protein</fullName>
    </submittedName>
</protein>
<reference evidence="2 3" key="1">
    <citation type="journal article" date="2018" name="Front. Plant Sci.">
        <title>Red Clover (Trifolium pratense) and Zigzag Clover (T. medium) - A Picture of Genomic Similarities and Differences.</title>
        <authorList>
            <person name="Dluhosova J."/>
            <person name="Istvanek J."/>
            <person name="Nedelnik J."/>
            <person name="Repkova J."/>
        </authorList>
    </citation>
    <scope>NUCLEOTIDE SEQUENCE [LARGE SCALE GENOMIC DNA]</scope>
    <source>
        <strain evidence="3">cv. 10/8</strain>
        <tissue evidence="2">Leaf</tissue>
    </source>
</reference>
<dbReference type="Proteomes" id="UP000265520">
    <property type="component" value="Unassembled WGS sequence"/>
</dbReference>
<name>A0A392RJ75_9FABA</name>
<feature type="compositionally biased region" description="Polar residues" evidence="1">
    <location>
        <begin position="50"/>
        <end position="61"/>
    </location>
</feature>
<evidence type="ECO:0000313" key="3">
    <source>
        <dbReference type="Proteomes" id="UP000265520"/>
    </source>
</evidence>
<accession>A0A392RJ75</accession>
<feature type="non-terminal residue" evidence="2">
    <location>
        <position position="122"/>
    </location>
</feature>
<feature type="compositionally biased region" description="Basic and acidic residues" evidence="1">
    <location>
        <begin position="68"/>
        <end position="80"/>
    </location>
</feature>
<feature type="compositionally biased region" description="Basic and acidic residues" evidence="1">
    <location>
        <begin position="90"/>
        <end position="122"/>
    </location>
</feature>
<feature type="compositionally biased region" description="Basic and acidic residues" evidence="1">
    <location>
        <begin position="1"/>
        <end position="37"/>
    </location>
</feature>
<sequence length="122" mass="13140">MAKFDRHDTGEVRRTEKEKEKVGPTKGADESLKKDGVKVPTKHASPKSGVESTLMTGSKTQGGCVIVPEKDGSGHPDGVRVGDIVVKLGARQERGARKDAQKTEDGLKSKEVELPYEAAQEK</sequence>
<evidence type="ECO:0000256" key="1">
    <source>
        <dbReference type="SAM" id="MobiDB-lite"/>
    </source>
</evidence>